<dbReference type="PANTHER" id="PTHR31973">
    <property type="entry name" value="POLYPROTEIN, PUTATIVE-RELATED"/>
    <property type="match status" value="1"/>
</dbReference>
<evidence type="ECO:0000256" key="3">
    <source>
        <dbReference type="ARBA" id="ARBA00022833"/>
    </source>
</evidence>
<evidence type="ECO:0000256" key="4">
    <source>
        <dbReference type="PROSITE-ProRule" id="PRU00325"/>
    </source>
</evidence>
<keyword evidence="2 4" id="KW-0863">Zinc-finger</keyword>
<dbReference type="PANTHER" id="PTHR31973:SF113">
    <property type="entry name" value="PROTEIN FAR1-RELATED SEQUENCE 5-LIKE"/>
    <property type="match status" value="1"/>
</dbReference>
<gene>
    <name evidence="7" type="ORF">ISN45_Aa01g027570</name>
</gene>
<dbReference type="GO" id="GO:0003676">
    <property type="term" value="F:nucleic acid binding"/>
    <property type="evidence" value="ECO:0007669"/>
    <property type="project" value="InterPro"/>
</dbReference>
<dbReference type="Pfam" id="PF13456">
    <property type="entry name" value="RVT_3"/>
    <property type="match status" value="1"/>
</dbReference>
<dbReference type="Pfam" id="PF10551">
    <property type="entry name" value="MULE"/>
    <property type="match status" value="1"/>
</dbReference>
<protein>
    <submittedName>
        <fullName evidence="7">Ribonuclease H domain</fullName>
    </submittedName>
</protein>
<dbReference type="Pfam" id="PF03108">
    <property type="entry name" value="DBD_Tnp_Mut"/>
    <property type="match status" value="1"/>
</dbReference>
<sequence length="1192" mass="135434">MIDEQRQVGNGFQCYVDGSWKESDRFSGVGWFCSNPNDRTQDMGAANLRRSLTSLHTEVEALIWAMRCMIGQDKREVAFFTDCSDLVKMVSSPQEWPAFATYLEAIQSDKEEFDVFSLSLVSRNANVKADKLARNVRIQPQLITYGRGTMEETVYVVLGEWTCSESGVWKFVVKKRQMARCVSYGKDTSFSEFEKKLVNMYGVKLTEMSVGISFCYPGETMFLSQGKMPPVSICSDVEFEEFKKKRSDNRELAVYVTMTKVVAEETENNTESIVRVGEKESMMEENMSTFEDIYMNDTQLLAYVDEVEANFKSRVGNKRGKSSDAKCVEKRRSKGERWEQFDAEDGSVEKELVDVEVMMDNTVMRIDCGQHRATMSTGSGQERDASEADVDQQLVDNEILMDNTVIEVGGQNRYEMHSEREKRFLEVEREENEWLMNIENEIENETMLTYMRTEKKKGKMVVEEETNVGVSEENLQLAYLGNNGADDEVENLSDEDEPDYNFDEWTEKINEEYPNDWDPYKDAVGVESDSNGMSVENVAMEVAESSRGRNVGTMVDELIPLGFGLGIEEGEETLRPLDIIVEEPRSCSFVEDELRAVEAAVIDGDDPILMNDAAPFHDNMRGAPIEERNMDLKRGKDALYIGRIFANKAELHDVLSIYAMRRLFTFRTPKSDKGRVIMNCVDKNCGWRIYATNHPNSENVEIKTMELKHNCDVSCRSRYGEKATAKILAGLLKSKFANGKKGPRACELPEMVLAELNVTISYMKAWNAKELAIAAARGNEEESYRFLATYLHLVKSTNPGTIAEIETKVDKKGKTLFRYLFFAFGASIAGYKYLRKVIVIDGTAMKGKYKGCLVAASGQDGNMQVYPLGFGVVDGENEGGWVWFFKNLKKFVPDDEELVFVSDRHAAIYSGLRKVYPKAQHGTCTVHLFRNVKHNFHCAGLAAVVSKAARAYTVGDFKFWWAEIVRRKPNCAKYLLKIGLPHWTLSHFPGMRYNVMSSNISESLNAALQRAVDYPIVSMVEFIRAMLMRWFWCRRTKAAKTKTRCTPEIEDLLIDHLKEAVDCAVLSCSDWIYQVNDGVGCVFTVDLENKTCTCRVFDVLKVPCCHAIAARKVRDIDIYSLIGECYFVGPWRKKYEQLVMPVPKERDTDVPEEVQEVDIDPPNTKRGGGRPRKVRIPSQGEQHGVSFNKAML</sequence>
<dbReference type="SMART" id="SM00575">
    <property type="entry name" value="ZnF_PMZ"/>
    <property type="match status" value="1"/>
</dbReference>
<dbReference type="InterPro" id="IPR006564">
    <property type="entry name" value="Znf_PMZ"/>
</dbReference>
<dbReference type="InterPro" id="IPR007527">
    <property type="entry name" value="Znf_SWIM"/>
</dbReference>
<dbReference type="PROSITE" id="PS50966">
    <property type="entry name" value="ZF_SWIM"/>
    <property type="match status" value="1"/>
</dbReference>
<dbReference type="Proteomes" id="UP000694240">
    <property type="component" value="Chromosome 6"/>
</dbReference>
<dbReference type="GO" id="GO:0004523">
    <property type="term" value="F:RNA-DNA hybrid ribonuclease activity"/>
    <property type="evidence" value="ECO:0007669"/>
    <property type="project" value="InterPro"/>
</dbReference>
<evidence type="ECO:0000256" key="1">
    <source>
        <dbReference type="ARBA" id="ARBA00022723"/>
    </source>
</evidence>
<organism evidence="7 8">
    <name type="scientific">Arabidopsis thaliana x Arabidopsis arenosa</name>
    <dbReference type="NCBI Taxonomy" id="1240361"/>
    <lineage>
        <taxon>Eukaryota</taxon>
        <taxon>Viridiplantae</taxon>
        <taxon>Streptophyta</taxon>
        <taxon>Embryophyta</taxon>
        <taxon>Tracheophyta</taxon>
        <taxon>Spermatophyta</taxon>
        <taxon>Magnoliopsida</taxon>
        <taxon>eudicotyledons</taxon>
        <taxon>Gunneridae</taxon>
        <taxon>Pentapetalae</taxon>
        <taxon>rosids</taxon>
        <taxon>malvids</taxon>
        <taxon>Brassicales</taxon>
        <taxon>Brassicaceae</taxon>
        <taxon>Camelineae</taxon>
        <taxon>Arabidopsis</taxon>
    </lineage>
</organism>
<dbReference type="InterPro" id="IPR018289">
    <property type="entry name" value="MULE_transposase_dom"/>
</dbReference>
<accession>A0A8T2C6U0</accession>
<keyword evidence="8" id="KW-1185">Reference proteome</keyword>
<reference evidence="7 8" key="1">
    <citation type="submission" date="2020-12" db="EMBL/GenBank/DDBJ databases">
        <title>Concerted genomic and epigenomic changes stabilize Arabidopsis allopolyploids.</title>
        <authorList>
            <person name="Chen Z."/>
        </authorList>
    </citation>
    <scope>NUCLEOTIDE SEQUENCE [LARGE SCALE GENOMIC DNA]</scope>
    <source>
        <strain evidence="7">Allo738</strain>
        <tissue evidence="7">Leaf</tissue>
    </source>
</reference>
<dbReference type="Pfam" id="PF04434">
    <property type="entry name" value="SWIM"/>
    <property type="match status" value="1"/>
</dbReference>
<evidence type="ECO:0000256" key="5">
    <source>
        <dbReference type="SAM" id="MobiDB-lite"/>
    </source>
</evidence>
<dbReference type="GO" id="GO:0008270">
    <property type="term" value="F:zinc ion binding"/>
    <property type="evidence" value="ECO:0007669"/>
    <property type="project" value="UniProtKB-KW"/>
</dbReference>
<evidence type="ECO:0000259" key="6">
    <source>
        <dbReference type="PROSITE" id="PS50966"/>
    </source>
</evidence>
<dbReference type="EMBL" id="JAEFBK010000006">
    <property type="protein sequence ID" value="KAG7593976.1"/>
    <property type="molecule type" value="Genomic_DNA"/>
</dbReference>
<feature type="compositionally biased region" description="Acidic residues" evidence="5">
    <location>
        <begin position="1150"/>
        <end position="1159"/>
    </location>
</feature>
<evidence type="ECO:0000313" key="7">
    <source>
        <dbReference type="EMBL" id="KAG7593976.1"/>
    </source>
</evidence>
<evidence type="ECO:0000256" key="2">
    <source>
        <dbReference type="ARBA" id="ARBA00022771"/>
    </source>
</evidence>
<dbReference type="InterPro" id="IPR044730">
    <property type="entry name" value="RNase_H-like_dom_plant"/>
</dbReference>
<proteinExistence type="predicted"/>
<dbReference type="AlphaFoldDB" id="A0A8T2C6U0"/>
<feature type="region of interest" description="Disordered" evidence="5">
    <location>
        <begin position="1146"/>
        <end position="1192"/>
    </location>
</feature>
<keyword evidence="3" id="KW-0862">Zinc</keyword>
<dbReference type="InterPro" id="IPR004332">
    <property type="entry name" value="Transposase_MuDR"/>
</dbReference>
<dbReference type="CDD" id="cd06222">
    <property type="entry name" value="RNase_H_like"/>
    <property type="match status" value="1"/>
</dbReference>
<dbReference type="InterPro" id="IPR002156">
    <property type="entry name" value="RNaseH_domain"/>
</dbReference>
<evidence type="ECO:0000313" key="8">
    <source>
        <dbReference type="Proteomes" id="UP000694240"/>
    </source>
</evidence>
<keyword evidence="1" id="KW-0479">Metal-binding</keyword>
<feature type="domain" description="SWIM-type" evidence="6">
    <location>
        <begin position="1083"/>
        <end position="1115"/>
    </location>
</feature>
<name>A0A8T2C6U0_9BRAS</name>
<comment type="caution">
    <text evidence="7">The sequence shown here is derived from an EMBL/GenBank/DDBJ whole genome shotgun (WGS) entry which is preliminary data.</text>
</comment>